<feature type="transmembrane region" description="Helical" evidence="1">
    <location>
        <begin position="78"/>
        <end position="100"/>
    </location>
</feature>
<keyword evidence="1" id="KW-0812">Transmembrane</keyword>
<feature type="transmembrane region" description="Helical" evidence="1">
    <location>
        <begin position="160"/>
        <end position="183"/>
    </location>
</feature>
<evidence type="ECO:0000256" key="1">
    <source>
        <dbReference type="SAM" id="Phobius"/>
    </source>
</evidence>
<keyword evidence="1" id="KW-0472">Membrane</keyword>
<protein>
    <submittedName>
        <fullName evidence="2">Uncharacterized protein</fullName>
    </submittedName>
</protein>
<accession>H2EFJ6</accession>
<keyword evidence="1" id="KW-1133">Transmembrane helix</keyword>
<dbReference type="EMBL" id="JN885999">
    <property type="protein sequence ID" value="AEX63261.1"/>
    <property type="molecule type" value="Genomic_DNA"/>
</dbReference>
<gene>
    <name evidence="2" type="ORF">mv_L1059</name>
</gene>
<name>H2EFJ6_9VIRU</name>
<feature type="transmembrane region" description="Helical" evidence="1">
    <location>
        <begin position="120"/>
        <end position="139"/>
    </location>
</feature>
<evidence type="ECO:0000313" key="2">
    <source>
        <dbReference type="EMBL" id="AEX63261.1"/>
    </source>
</evidence>
<organism evidence="2">
    <name type="scientific">Moumouvirus sp. 'Monve'</name>
    <dbReference type="NCBI Taxonomy" id="1128131"/>
    <lineage>
        <taxon>Viruses</taxon>
        <taxon>Varidnaviria</taxon>
        <taxon>Bamfordvirae</taxon>
        <taxon>Nucleocytoviricota</taxon>
        <taxon>Megaviricetes</taxon>
        <taxon>Imitervirales</taxon>
        <taxon>Mimiviridae</taxon>
        <taxon>Megamimivirinae</taxon>
        <taxon>Moumouvirus</taxon>
    </lineage>
</organism>
<proteinExistence type="predicted"/>
<reference evidence="2" key="1">
    <citation type="submission" date="2011-10" db="EMBL/GenBank/DDBJ databases">
        <title>Provirophages and transpovirons: unique mobilome of giant viruses.</title>
        <authorList>
            <person name="Desnues C."/>
            <person name="LaScola B."/>
            <person name="Yutin N."/>
            <person name="Fournous G."/>
            <person name="Koonin E."/>
            <person name="Raoult D."/>
        </authorList>
    </citation>
    <scope>NUCLEOTIDE SEQUENCE</scope>
    <source>
        <strain evidence="2">Mv13-mv</strain>
    </source>
</reference>
<feature type="transmembrane region" description="Helical" evidence="1">
    <location>
        <begin position="31"/>
        <end position="57"/>
    </location>
</feature>
<feature type="transmembrane region" description="Helical" evidence="1">
    <location>
        <begin position="7"/>
        <end position="25"/>
    </location>
</feature>
<sequence length="197" mass="23343">MNTFQTIIMEIIIFGISYLPFQFLSLEVDEFVVVTNLFIVMPFKILMTILCCFSIFIKNKRGQDQLDLIEAIIAGSFFFLYNEAIIFTIIVTYCIVNYLIPEGDYLDLLMLWIKRMMTRGFYFSLITIIICFTIFFGLLPSLSQKYPFTHESVLHYQCALYSVLYSYLFVFVFGINFYIWFIINGIRYMISCENIQY</sequence>